<accession>A0A1C4XDL9</accession>
<name>A0A1C4XDL9_9ACTN</name>
<gene>
    <name evidence="1" type="ORF">GA0070558_12460</name>
</gene>
<dbReference type="Proteomes" id="UP000199375">
    <property type="component" value="Unassembled WGS sequence"/>
</dbReference>
<dbReference type="AlphaFoldDB" id="A0A1C4XDL9"/>
<dbReference type="GO" id="GO:0019239">
    <property type="term" value="F:deaminase activity"/>
    <property type="evidence" value="ECO:0007669"/>
    <property type="project" value="TreeGrafter"/>
</dbReference>
<dbReference type="RefSeq" id="WP_091283568.1">
    <property type="nucleotide sequence ID" value="NZ_FMCW01000024.1"/>
</dbReference>
<proteinExistence type="predicted"/>
<evidence type="ECO:0000313" key="2">
    <source>
        <dbReference type="Proteomes" id="UP000199375"/>
    </source>
</evidence>
<dbReference type="InterPro" id="IPR006175">
    <property type="entry name" value="YjgF/YER057c/UK114"/>
</dbReference>
<dbReference type="Gene3D" id="3.30.1330.40">
    <property type="entry name" value="RutC-like"/>
    <property type="match status" value="1"/>
</dbReference>
<dbReference type="CDD" id="cd00448">
    <property type="entry name" value="YjgF_YER057c_UK114_family"/>
    <property type="match status" value="1"/>
</dbReference>
<dbReference type="EMBL" id="FMCW01000024">
    <property type="protein sequence ID" value="SCF06566.1"/>
    <property type="molecule type" value="Genomic_DNA"/>
</dbReference>
<sequence length="139" mass="14306">MTSQKTVLLPEGHSKPIGRYSPGIRVAASSGAGLVFISGQVATDDHGNVLSPENAREQARVVFGRIEQVLAAAGGSLADLVSVTIYLTDVRRDFPAVSAVRNEVLADPPPASVLVEVAALAETGCVVEISGIAIVEGES</sequence>
<dbReference type="PANTHER" id="PTHR11803:SF44">
    <property type="entry name" value="RUTC FAMILY PROTEIN YJGH"/>
    <property type="match status" value="1"/>
</dbReference>
<dbReference type="PANTHER" id="PTHR11803">
    <property type="entry name" value="2-IMINOBUTANOATE/2-IMINOPROPANOATE DEAMINASE RIDA"/>
    <property type="match status" value="1"/>
</dbReference>
<dbReference type="Pfam" id="PF01042">
    <property type="entry name" value="Ribonuc_L-PSP"/>
    <property type="match status" value="1"/>
</dbReference>
<reference evidence="1 2" key="1">
    <citation type="submission" date="2016-06" db="EMBL/GenBank/DDBJ databases">
        <authorList>
            <person name="Kjaerup R.B."/>
            <person name="Dalgaard T.S."/>
            <person name="Juul-Madsen H.R."/>
        </authorList>
    </citation>
    <scope>NUCLEOTIDE SEQUENCE [LARGE SCALE GENOMIC DNA]</scope>
    <source>
        <strain evidence="1 2">DSM 45626</strain>
    </source>
</reference>
<organism evidence="1 2">
    <name type="scientific">Micromonospora haikouensis</name>
    <dbReference type="NCBI Taxonomy" id="686309"/>
    <lineage>
        <taxon>Bacteria</taxon>
        <taxon>Bacillati</taxon>
        <taxon>Actinomycetota</taxon>
        <taxon>Actinomycetes</taxon>
        <taxon>Micromonosporales</taxon>
        <taxon>Micromonosporaceae</taxon>
        <taxon>Micromonospora</taxon>
    </lineage>
</organism>
<protein>
    <submittedName>
        <fullName evidence="1">Enamine deaminase RidA, house cleaning of reactive enamine intermediates, YjgF/YER057c/UK114 family</fullName>
    </submittedName>
</protein>
<evidence type="ECO:0000313" key="1">
    <source>
        <dbReference type="EMBL" id="SCF06566.1"/>
    </source>
</evidence>
<dbReference type="InterPro" id="IPR035959">
    <property type="entry name" value="RutC-like_sf"/>
</dbReference>
<dbReference type="SUPFAM" id="SSF55298">
    <property type="entry name" value="YjgF-like"/>
    <property type="match status" value="1"/>
</dbReference>
<dbReference type="GO" id="GO:0005829">
    <property type="term" value="C:cytosol"/>
    <property type="evidence" value="ECO:0007669"/>
    <property type="project" value="TreeGrafter"/>
</dbReference>